<evidence type="ECO:0000313" key="1">
    <source>
        <dbReference type="EMBL" id="QHN11531.1"/>
    </source>
</evidence>
<name>A0A6I7D3B3_9GAMM</name>
<protein>
    <submittedName>
        <fullName evidence="1">Uncharacterized protein</fullName>
    </submittedName>
</protein>
<reference evidence="1 2" key="1">
    <citation type="submission" date="2019-09" db="EMBL/GenBank/DDBJ databases">
        <title>Emergence of a chromosome-mediated tetracycline resistance gene in Proteus strain.</title>
        <authorList>
            <person name="He D."/>
            <person name="Wang L."/>
        </authorList>
    </citation>
    <scope>NUCLEOTIDE SEQUENCE [LARGE SCALE GENOMIC DNA]</scope>
    <source>
        <strain evidence="1 2">T60</strain>
    </source>
</reference>
<evidence type="ECO:0000313" key="2">
    <source>
        <dbReference type="Proteomes" id="UP000464700"/>
    </source>
</evidence>
<keyword evidence="2" id="KW-1185">Reference proteome</keyword>
<gene>
    <name evidence="1" type="ORF">F1325_14150</name>
</gene>
<dbReference type="EMBL" id="CP043925">
    <property type="protein sequence ID" value="QHN11531.1"/>
    <property type="molecule type" value="Genomic_DNA"/>
</dbReference>
<proteinExistence type="predicted"/>
<organism evidence="1 2">
    <name type="scientific">Proteus columbae</name>
    <dbReference type="NCBI Taxonomy" id="1987580"/>
    <lineage>
        <taxon>Bacteria</taxon>
        <taxon>Pseudomonadati</taxon>
        <taxon>Pseudomonadota</taxon>
        <taxon>Gammaproteobacteria</taxon>
        <taxon>Enterobacterales</taxon>
        <taxon>Morganellaceae</taxon>
        <taxon>Proteus</taxon>
    </lineage>
</organism>
<dbReference type="RefSeq" id="WP_160230606.1">
    <property type="nucleotide sequence ID" value="NZ_CP043925.1"/>
</dbReference>
<dbReference type="Proteomes" id="UP000464700">
    <property type="component" value="Chromosome"/>
</dbReference>
<dbReference type="AlphaFoldDB" id="A0A6I7D3B3"/>
<dbReference type="KEGG" id="pcol:F1325_14150"/>
<accession>A0A6I7D3B3</accession>
<sequence>MNTYYYYDDKFLLTLYAYLKQTESSIVRGLSDKWEPASIYLEKHSLTHKLIDTLNSNKINPNEKFDNIFYKAYLRVKGKQFITSNEADNIYILLKAINEAIYYKKPQIYILGFLRKEIIKTSNKIRTRISCKKRKLLADNVEHYNQHYNGKFYTIEQIVNGL</sequence>